<gene>
    <name evidence="1" type="ORF">SAMN05192549_107330</name>
</gene>
<evidence type="ECO:0008006" key="3">
    <source>
        <dbReference type="Google" id="ProtNLM"/>
    </source>
</evidence>
<name>A0A1M7QN66_9BURK</name>
<dbReference type="Pfam" id="PF08907">
    <property type="entry name" value="DUF1853"/>
    <property type="match status" value="1"/>
</dbReference>
<dbReference type="Proteomes" id="UP000184339">
    <property type="component" value="Unassembled WGS sequence"/>
</dbReference>
<proteinExistence type="predicted"/>
<evidence type="ECO:0000313" key="1">
    <source>
        <dbReference type="EMBL" id="SHN32789.1"/>
    </source>
</evidence>
<sequence length="310" mass="34092">MAKPPAGSFQALFESRWPHLTHPHVRALAWLLDAPDLLDPAAPQWQGRIATLGAMPPATTDWLTALERDPAPLDAALGTRHYSRLGLYAEKLMAFYFAEHGQLVAHGLQVRADRTDTIGEFDFLLQNDAGLTHIEFATKFYLLDHAAQDFNGLIGPNLADTLGVKMRKIFDKQLSLARHPAAQAVLPQAVTQAQALVKGWLFYPDGVPPIAGISQQHCHGFWMTQAQAQSLPGQHFAVMPRLQWLAPFKAASGLGRDQLLAAVHEQAAPVMIAVLRAQGEWLVEESRGFIVPDGWRAQAAQRRHEGVLPA</sequence>
<dbReference type="OrthoDB" id="378654at2"/>
<reference evidence="2" key="1">
    <citation type="submission" date="2016-11" db="EMBL/GenBank/DDBJ databases">
        <authorList>
            <person name="Varghese N."/>
            <person name="Submissions S."/>
        </authorList>
    </citation>
    <scope>NUCLEOTIDE SEQUENCE [LARGE SCALE GENOMIC DNA]</scope>
    <source>
        <strain evidence="2">Sac-22</strain>
    </source>
</reference>
<dbReference type="EMBL" id="FRCX01000007">
    <property type="protein sequence ID" value="SHN32789.1"/>
    <property type="molecule type" value="Genomic_DNA"/>
</dbReference>
<evidence type="ECO:0000313" key="2">
    <source>
        <dbReference type="Proteomes" id="UP000184339"/>
    </source>
</evidence>
<keyword evidence="2" id="KW-1185">Reference proteome</keyword>
<accession>A0A1M7QN66</accession>
<dbReference type="AlphaFoldDB" id="A0A1M7QN66"/>
<protein>
    <recommendedName>
        <fullName evidence="3">DUF1853 domain-containing protein</fullName>
    </recommendedName>
</protein>
<organism evidence="1 2">
    <name type="scientific">Duganella sacchari</name>
    <dbReference type="NCBI Taxonomy" id="551987"/>
    <lineage>
        <taxon>Bacteria</taxon>
        <taxon>Pseudomonadati</taxon>
        <taxon>Pseudomonadota</taxon>
        <taxon>Betaproteobacteria</taxon>
        <taxon>Burkholderiales</taxon>
        <taxon>Oxalobacteraceae</taxon>
        <taxon>Telluria group</taxon>
        <taxon>Duganella</taxon>
    </lineage>
</organism>
<dbReference type="RefSeq" id="WP_072786650.1">
    <property type="nucleotide sequence ID" value="NZ_FRCX01000007.1"/>
</dbReference>
<dbReference type="InterPro" id="IPR015003">
    <property type="entry name" value="DUF1853"/>
</dbReference>
<dbReference type="STRING" id="551987.SAMN05192549_107330"/>